<reference evidence="2 3" key="1">
    <citation type="submission" date="2018-03" db="EMBL/GenBank/DDBJ databases">
        <title>Genomic Encyclopedia of Type Strains, Phase III (KMG-III): the genomes of soil and plant-associated and newly described type strains.</title>
        <authorList>
            <person name="Whitman W."/>
        </authorList>
    </citation>
    <scope>NUCLEOTIDE SEQUENCE [LARGE SCALE GENOMIC DNA]</scope>
    <source>
        <strain evidence="2 3">CGMCC 4.7104</strain>
    </source>
</reference>
<keyword evidence="3" id="KW-1185">Reference proteome</keyword>
<comment type="caution">
    <text evidence="2">The sequence shown here is derived from an EMBL/GenBank/DDBJ whole genome shotgun (WGS) entry which is preliminary data.</text>
</comment>
<gene>
    <name evidence="2" type="ORF">B0I32_104187</name>
</gene>
<name>A0A2T0N4X9_9ACTN</name>
<feature type="compositionally biased region" description="Basic and acidic residues" evidence="1">
    <location>
        <begin position="215"/>
        <end position="225"/>
    </location>
</feature>
<dbReference type="EMBL" id="PVNG01000004">
    <property type="protein sequence ID" value="PRX67431.1"/>
    <property type="molecule type" value="Genomic_DNA"/>
</dbReference>
<sequence>MNRPVEPSVKPPMRSSGTPPVQASDESIERLRDAFQGAPQEAWLDGAVEAVAGRPGSIARSFAAAGRRAGRAPLAGVPGWSADEAARALLLAALPHDRLTPETLDLYRYGDADEKRAVLKALPLLPIGTAAVPLLLDALRTNDARLLAAALGPYARHLDQAAWRQAVLKCVFTGVPLNAVDRLDERADAELAAMLAAFAEEREAAGRPMPQDAEALLRRLTSEET</sequence>
<dbReference type="NCBIfam" id="NF035938">
    <property type="entry name" value="EboA_domain"/>
    <property type="match status" value="1"/>
</dbReference>
<dbReference type="RefSeq" id="WP_245955757.1">
    <property type="nucleotide sequence ID" value="NZ_PVNG01000004.1"/>
</dbReference>
<evidence type="ECO:0000313" key="3">
    <source>
        <dbReference type="Proteomes" id="UP000238312"/>
    </source>
</evidence>
<protein>
    <recommendedName>
        <fullName evidence="4">Sugar phosphate isomerase</fullName>
    </recommendedName>
</protein>
<proteinExistence type="predicted"/>
<accession>A0A2T0N4X9</accession>
<feature type="region of interest" description="Disordered" evidence="1">
    <location>
        <begin position="1"/>
        <end position="26"/>
    </location>
</feature>
<dbReference type="AlphaFoldDB" id="A0A2T0N4X9"/>
<evidence type="ECO:0000313" key="2">
    <source>
        <dbReference type="EMBL" id="PRX67431.1"/>
    </source>
</evidence>
<organism evidence="2 3">
    <name type="scientific">Nonomuraea fuscirosea</name>
    <dbReference type="NCBI Taxonomy" id="1291556"/>
    <lineage>
        <taxon>Bacteria</taxon>
        <taxon>Bacillati</taxon>
        <taxon>Actinomycetota</taxon>
        <taxon>Actinomycetes</taxon>
        <taxon>Streptosporangiales</taxon>
        <taxon>Streptosporangiaceae</taxon>
        <taxon>Nonomuraea</taxon>
    </lineage>
</organism>
<feature type="compositionally biased region" description="Polar residues" evidence="1">
    <location>
        <begin position="15"/>
        <end position="25"/>
    </location>
</feature>
<dbReference type="InterPro" id="IPR047715">
    <property type="entry name" value="EboA_dom"/>
</dbReference>
<dbReference type="Proteomes" id="UP000238312">
    <property type="component" value="Unassembled WGS sequence"/>
</dbReference>
<feature type="region of interest" description="Disordered" evidence="1">
    <location>
        <begin position="205"/>
        <end position="225"/>
    </location>
</feature>
<evidence type="ECO:0000256" key="1">
    <source>
        <dbReference type="SAM" id="MobiDB-lite"/>
    </source>
</evidence>
<evidence type="ECO:0008006" key="4">
    <source>
        <dbReference type="Google" id="ProtNLM"/>
    </source>
</evidence>